<name>A0A7R9LYC2_9ACAR</name>
<reference evidence="2" key="1">
    <citation type="submission" date="2020-11" db="EMBL/GenBank/DDBJ databases">
        <authorList>
            <person name="Tran Van P."/>
        </authorList>
    </citation>
    <scope>NUCLEOTIDE SEQUENCE</scope>
</reference>
<dbReference type="Proteomes" id="UP000728032">
    <property type="component" value="Unassembled WGS sequence"/>
</dbReference>
<dbReference type="GO" id="GO:0020037">
    <property type="term" value="F:heme binding"/>
    <property type="evidence" value="ECO:0007669"/>
    <property type="project" value="InterPro"/>
</dbReference>
<dbReference type="InterPro" id="IPR037120">
    <property type="entry name" value="Haem_peroxidase_sf_animal"/>
</dbReference>
<feature type="non-terminal residue" evidence="2">
    <location>
        <position position="1"/>
    </location>
</feature>
<organism evidence="2">
    <name type="scientific">Oppiella nova</name>
    <dbReference type="NCBI Taxonomy" id="334625"/>
    <lineage>
        <taxon>Eukaryota</taxon>
        <taxon>Metazoa</taxon>
        <taxon>Ecdysozoa</taxon>
        <taxon>Arthropoda</taxon>
        <taxon>Chelicerata</taxon>
        <taxon>Arachnida</taxon>
        <taxon>Acari</taxon>
        <taxon>Acariformes</taxon>
        <taxon>Sarcoptiformes</taxon>
        <taxon>Oribatida</taxon>
        <taxon>Brachypylina</taxon>
        <taxon>Oppioidea</taxon>
        <taxon>Oppiidae</taxon>
        <taxon>Oppiella</taxon>
    </lineage>
</organism>
<evidence type="ECO:0000313" key="3">
    <source>
        <dbReference type="Proteomes" id="UP000728032"/>
    </source>
</evidence>
<dbReference type="PANTHER" id="PTHR11475:SF143">
    <property type="entry name" value="PUTATIVE-RELATED"/>
    <property type="match status" value="1"/>
</dbReference>
<dbReference type="EMBL" id="CAJPVJ010003953">
    <property type="protein sequence ID" value="CAG2168133.1"/>
    <property type="molecule type" value="Genomic_DNA"/>
</dbReference>
<dbReference type="Pfam" id="PF03098">
    <property type="entry name" value="An_peroxidase"/>
    <property type="match status" value="1"/>
</dbReference>
<evidence type="ECO:0008006" key="4">
    <source>
        <dbReference type="Google" id="ProtNLM"/>
    </source>
</evidence>
<protein>
    <recommendedName>
        <fullName evidence="4">Peroxidase</fullName>
    </recommendedName>
</protein>
<dbReference type="InterPro" id="IPR010255">
    <property type="entry name" value="Haem_peroxidase_sf"/>
</dbReference>
<dbReference type="PRINTS" id="PR00457">
    <property type="entry name" value="ANPEROXIDASE"/>
</dbReference>
<proteinExistence type="predicted"/>
<dbReference type="EMBL" id="OC918778">
    <property type="protein sequence ID" value="CAD7650088.1"/>
    <property type="molecule type" value="Genomic_DNA"/>
</dbReference>
<dbReference type="OrthoDB" id="6479949at2759"/>
<dbReference type="GO" id="GO:0004601">
    <property type="term" value="F:peroxidase activity"/>
    <property type="evidence" value="ECO:0007669"/>
    <property type="project" value="UniProtKB-KW"/>
</dbReference>
<dbReference type="SUPFAM" id="SSF48113">
    <property type="entry name" value="Heme-dependent peroxidases"/>
    <property type="match status" value="1"/>
</dbReference>
<dbReference type="PANTHER" id="PTHR11475">
    <property type="entry name" value="OXIDASE/PEROXIDASE"/>
    <property type="match status" value="1"/>
</dbReference>
<keyword evidence="3" id="KW-1185">Reference proteome</keyword>
<dbReference type="GO" id="GO:0006979">
    <property type="term" value="P:response to oxidative stress"/>
    <property type="evidence" value="ECO:0007669"/>
    <property type="project" value="InterPro"/>
</dbReference>
<gene>
    <name evidence="2" type="ORF">ONB1V03_LOCUS7626</name>
</gene>
<keyword evidence="1" id="KW-0575">Peroxidase</keyword>
<sequence>IVNDPTAPVVQLLKCISRLDTAAVLPKLGVPRNKNQEYCNLNKPTSSDIQCDAKYKYRLMNGQPQRDIQCDAKYKYRLMNGRCNNLRNTNWGSSFHCHRRLLPPDFADGINIPRAGTQGQVLPSPRLLTEFIMPDIPVPDKKRTGMNMMWGQFMVHDSFRTIQNLGLAINCCLIPNVTVHPECAPITNFPQDEATQAFNKQQCINTVRSASCNTCSLGPRDQLNVATQVLDLSNLYGGNLIDDTLTLRSFVKGQMRGSLDINGNETLPVRRLPKEQDTLDLTPCNEPLNNPELTCYHSGDGIRGNQQPGVNSIHIMMRKRHNQHAKALAYVNPHWDDETLFQEASKYLTHGIVGGEREVEIEG</sequence>
<accession>A0A7R9LYC2</accession>
<dbReference type="Gene3D" id="1.10.640.10">
    <property type="entry name" value="Haem peroxidase domain superfamily, animal type"/>
    <property type="match status" value="1"/>
</dbReference>
<dbReference type="InterPro" id="IPR019791">
    <property type="entry name" value="Haem_peroxidase_animal"/>
</dbReference>
<evidence type="ECO:0000256" key="1">
    <source>
        <dbReference type="ARBA" id="ARBA00022559"/>
    </source>
</evidence>
<keyword evidence="1" id="KW-0560">Oxidoreductase</keyword>
<dbReference type="AlphaFoldDB" id="A0A7R9LYC2"/>
<evidence type="ECO:0000313" key="2">
    <source>
        <dbReference type="EMBL" id="CAD7650088.1"/>
    </source>
</evidence>
<dbReference type="PROSITE" id="PS50292">
    <property type="entry name" value="PEROXIDASE_3"/>
    <property type="match status" value="1"/>
</dbReference>